<protein>
    <recommendedName>
        <fullName evidence="3">Encoded protein</fullName>
    </recommendedName>
</protein>
<proteinExistence type="predicted"/>
<evidence type="ECO:0000313" key="2">
    <source>
        <dbReference type="Proteomes" id="UP000815325"/>
    </source>
</evidence>
<dbReference type="Proteomes" id="UP000815325">
    <property type="component" value="Unassembled WGS sequence"/>
</dbReference>
<dbReference type="EMBL" id="MU069785">
    <property type="protein sequence ID" value="KAF5833911.1"/>
    <property type="molecule type" value="Genomic_DNA"/>
</dbReference>
<name>A0ABQ7GH32_DUNSA</name>
<keyword evidence="2" id="KW-1185">Reference proteome</keyword>
<gene>
    <name evidence="1" type="ORF">DUNSADRAFT_9659</name>
</gene>
<evidence type="ECO:0000313" key="1">
    <source>
        <dbReference type="EMBL" id="KAF5833911.1"/>
    </source>
</evidence>
<accession>A0ABQ7GH32</accession>
<organism evidence="1 2">
    <name type="scientific">Dunaliella salina</name>
    <name type="common">Green alga</name>
    <name type="synonym">Protococcus salinus</name>
    <dbReference type="NCBI Taxonomy" id="3046"/>
    <lineage>
        <taxon>Eukaryota</taxon>
        <taxon>Viridiplantae</taxon>
        <taxon>Chlorophyta</taxon>
        <taxon>core chlorophytes</taxon>
        <taxon>Chlorophyceae</taxon>
        <taxon>CS clade</taxon>
        <taxon>Chlamydomonadales</taxon>
        <taxon>Dunaliellaceae</taxon>
        <taxon>Dunaliella</taxon>
    </lineage>
</organism>
<reference evidence="1" key="1">
    <citation type="submission" date="2017-08" db="EMBL/GenBank/DDBJ databases">
        <authorList>
            <person name="Polle J.E."/>
            <person name="Barry K."/>
            <person name="Cushman J."/>
            <person name="Schmutz J."/>
            <person name="Tran D."/>
            <person name="Hathwaick L.T."/>
            <person name="Yim W.C."/>
            <person name="Jenkins J."/>
            <person name="Mckie-Krisberg Z.M."/>
            <person name="Prochnik S."/>
            <person name="Lindquist E."/>
            <person name="Dockter R.B."/>
            <person name="Adam C."/>
            <person name="Molina H."/>
            <person name="Bunkerborg J."/>
            <person name="Jin E."/>
            <person name="Buchheim M."/>
            <person name="Magnuson J."/>
        </authorList>
    </citation>
    <scope>NUCLEOTIDE SEQUENCE</scope>
    <source>
        <strain evidence="1">CCAP 19/18</strain>
    </source>
</reference>
<sequence length="182" mass="19833">MSKNSCLDALRGWASQTFLTLPNPSERWGVSQFAENVGLGTSFLPLLSARQCTELVLLTLSCVYISSGSSSSFLLDVARFSSCLMKGTPPPTLRIFGGGDPARSLWTHPISLCFVYVRRCAVGVSAGVCLHPCGVGQILFRAATLGRPCQHSYNVRIARFSMTSSLFFQIRHVCVRRSITPP</sequence>
<evidence type="ECO:0008006" key="3">
    <source>
        <dbReference type="Google" id="ProtNLM"/>
    </source>
</evidence>
<comment type="caution">
    <text evidence="1">The sequence shown here is derived from an EMBL/GenBank/DDBJ whole genome shotgun (WGS) entry which is preliminary data.</text>
</comment>